<feature type="transmembrane region" description="Helical" evidence="2">
    <location>
        <begin position="459"/>
        <end position="478"/>
    </location>
</feature>
<feature type="domain" description="CSC1/OSCA1-like cytosolic" evidence="3">
    <location>
        <begin position="5"/>
        <end position="185"/>
    </location>
</feature>
<dbReference type="PANTHER" id="PTHR13018">
    <property type="entry name" value="PROBABLE MEMBRANE PROTEIN DUF221-RELATED"/>
    <property type="match status" value="1"/>
</dbReference>
<dbReference type="GO" id="GO:0005227">
    <property type="term" value="F:calcium-activated cation channel activity"/>
    <property type="evidence" value="ECO:0007669"/>
    <property type="project" value="InterPro"/>
</dbReference>
<dbReference type="GO" id="GO:0005886">
    <property type="term" value="C:plasma membrane"/>
    <property type="evidence" value="ECO:0007669"/>
    <property type="project" value="TreeGrafter"/>
</dbReference>
<protein>
    <recommendedName>
        <fullName evidence="3">CSC1/OSCA1-like cytosolic domain-containing protein</fullName>
    </recommendedName>
</protein>
<keyword evidence="2" id="KW-1133">Transmembrane helix</keyword>
<feature type="transmembrane region" description="Helical" evidence="2">
    <location>
        <begin position="286"/>
        <end position="306"/>
    </location>
</feature>
<dbReference type="InterPro" id="IPR045122">
    <property type="entry name" value="Csc1-like"/>
</dbReference>
<feature type="transmembrane region" description="Helical" evidence="2">
    <location>
        <begin position="326"/>
        <end position="344"/>
    </location>
</feature>
<feature type="transmembrane region" description="Helical" evidence="2">
    <location>
        <begin position="433"/>
        <end position="453"/>
    </location>
</feature>
<feature type="transmembrane region" description="Helical" evidence="2">
    <location>
        <begin position="243"/>
        <end position="266"/>
    </location>
</feature>
<evidence type="ECO:0000259" key="3">
    <source>
        <dbReference type="Pfam" id="PF14703"/>
    </source>
</evidence>
<dbReference type="EMBL" id="BFEA01000830">
    <property type="protein sequence ID" value="GBG90667.1"/>
    <property type="molecule type" value="Genomic_DNA"/>
</dbReference>
<dbReference type="OrthoDB" id="197892at2759"/>
<sequence length="892" mass="99736">MAKLTNEQIAGFFTHYGEVSAVGMTFKVGELLLADEELQKLEMSLNELIAKDKGVEKSIEKESCYWLLGRLVGWLYWLYVVGSCAKGAQAEEDLRAQIRRKRAYIEDLKRELRRDGAPLACLGEAVVTFSYGSHASNCMRDQHRPTYRRIYEFMCCNREHPPKFLDRYRLQISRAPEPADILWKNMDVVGANKRQRNFISFIGSATAIAAGLGIQVALERIKEARRNDMRERERENEGSFGDVFHPLTVFAALSVILINFLVASVVRYLTDNYERPHTRNGREKRLVWKLTMVYLVNGGILPLIAIHPRNWFVPGGLVDQAFYIQVLQAIVPFLYAVVNPYYTFMRDFMAYHSRTQELLDKMLMPEEFVIAEQYAIVMNSLGLAFIYAPALPISNLICLAGICLLYWTDKYVALRRCKVPKHLEEDVTNMVNLLLLFLPLAQILMAYLVYYQGLQKPKFFLPFLVGIIAWVAYVLFPFTTMFKLRRMEEFEDSGSGWLSYREACGLRNAADNDLDFTATTQLAHYSPFFRSDADLIADRLPLSARGASFFWQEQVLPPYGGMGQQQPLQLPGHPMGTMPQGSHEMGVGPGGHVMNTLTQGGQEVGGVLPGGHGMPTVNLPDSQDPFSHEFHTGNDDDEEIGGLHRNHRPAIVHPIAQPVVQHIIQPAGLQHDRHESLVQAAAMVGPSGIIQHSGPHYPPQMPEDQQPLPGPGPVPGVEHQHHPMPVPIHNHDINDHPQNLLPYSHDTGNHDGFPRPHHGHGHDDPLGGTITEEHVLNVTESQAHVQEYPGAAAAAGGHGDGGSAGIPFPPPAHLSPNPHAKEDESTNDPSAQHPPYTTGQRRTPPGNLPRHTPPRRTPARPTPGRHSTARHPSIEENGHEENGPEDPKEKNE</sequence>
<evidence type="ECO:0000313" key="4">
    <source>
        <dbReference type="EMBL" id="GBG90667.1"/>
    </source>
</evidence>
<gene>
    <name evidence="4" type="ORF">CBR_g51015</name>
</gene>
<organism evidence="4 5">
    <name type="scientific">Chara braunii</name>
    <name type="common">Braun's stonewort</name>
    <dbReference type="NCBI Taxonomy" id="69332"/>
    <lineage>
        <taxon>Eukaryota</taxon>
        <taxon>Viridiplantae</taxon>
        <taxon>Streptophyta</taxon>
        <taxon>Charophyceae</taxon>
        <taxon>Charales</taxon>
        <taxon>Characeae</taxon>
        <taxon>Chara</taxon>
    </lineage>
</organism>
<dbReference type="AlphaFoldDB" id="A0A388M7U9"/>
<name>A0A388M7U9_CHABU</name>
<dbReference type="Pfam" id="PF14703">
    <property type="entry name" value="PHM7_cyt"/>
    <property type="match status" value="1"/>
</dbReference>
<feature type="transmembrane region" description="Helical" evidence="2">
    <location>
        <begin position="198"/>
        <end position="218"/>
    </location>
</feature>
<feature type="compositionally biased region" description="Basic and acidic residues" evidence="1">
    <location>
        <begin position="872"/>
        <end position="892"/>
    </location>
</feature>
<dbReference type="PANTHER" id="PTHR13018:SF83">
    <property type="entry name" value="RRM DOMAIN-CONTAINING PROTEIN"/>
    <property type="match status" value="1"/>
</dbReference>
<keyword evidence="5" id="KW-1185">Reference proteome</keyword>
<dbReference type="Gramene" id="GBG90667">
    <property type="protein sequence ID" value="GBG90667"/>
    <property type="gene ID" value="CBR_g51015"/>
</dbReference>
<feature type="region of interest" description="Disordered" evidence="1">
    <location>
        <begin position="792"/>
        <end position="892"/>
    </location>
</feature>
<dbReference type="Proteomes" id="UP000265515">
    <property type="component" value="Unassembled WGS sequence"/>
</dbReference>
<feature type="region of interest" description="Disordered" evidence="1">
    <location>
        <begin position="696"/>
        <end position="715"/>
    </location>
</feature>
<keyword evidence="2" id="KW-0812">Transmembrane</keyword>
<keyword evidence="2" id="KW-0472">Membrane</keyword>
<evidence type="ECO:0000256" key="2">
    <source>
        <dbReference type="SAM" id="Phobius"/>
    </source>
</evidence>
<feature type="compositionally biased region" description="Polar residues" evidence="1">
    <location>
        <begin position="827"/>
        <end position="841"/>
    </location>
</feature>
<comment type="caution">
    <text evidence="4">The sequence shown here is derived from an EMBL/GenBank/DDBJ whole genome shotgun (WGS) entry which is preliminary data.</text>
</comment>
<evidence type="ECO:0000313" key="5">
    <source>
        <dbReference type="Proteomes" id="UP000265515"/>
    </source>
</evidence>
<feature type="region of interest" description="Disordered" evidence="1">
    <location>
        <begin position="743"/>
        <end position="769"/>
    </location>
</feature>
<feature type="transmembrane region" description="Helical" evidence="2">
    <location>
        <begin position="393"/>
        <end position="412"/>
    </location>
</feature>
<dbReference type="InterPro" id="IPR027815">
    <property type="entry name" value="CSC1/OSCA1-like_cyt"/>
</dbReference>
<evidence type="ECO:0000256" key="1">
    <source>
        <dbReference type="SAM" id="MobiDB-lite"/>
    </source>
</evidence>
<reference evidence="4 5" key="1">
    <citation type="journal article" date="2018" name="Cell">
        <title>The Chara Genome: Secondary Complexity and Implications for Plant Terrestrialization.</title>
        <authorList>
            <person name="Nishiyama T."/>
            <person name="Sakayama H."/>
            <person name="Vries J.D."/>
            <person name="Buschmann H."/>
            <person name="Saint-Marcoux D."/>
            <person name="Ullrich K.K."/>
            <person name="Haas F.B."/>
            <person name="Vanderstraeten L."/>
            <person name="Becker D."/>
            <person name="Lang D."/>
            <person name="Vosolsobe S."/>
            <person name="Rombauts S."/>
            <person name="Wilhelmsson P.K.I."/>
            <person name="Janitza P."/>
            <person name="Kern R."/>
            <person name="Heyl A."/>
            <person name="Rumpler F."/>
            <person name="Villalobos L.I.A.C."/>
            <person name="Clay J.M."/>
            <person name="Skokan R."/>
            <person name="Toyoda A."/>
            <person name="Suzuki Y."/>
            <person name="Kagoshima H."/>
            <person name="Schijlen E."/>
            <person name="Tajeshwar N."/>
            <person name="Catarino B."/>
            <person name="Hetherington A.J."/>
            <person name="Saltykova A."/>
            <person name="Bonnot C."/>
            <person name="Breuninger H."/>
            <person name="Symeonidi A."/>
            <person name="Radhakrishnan G.V."/>
            <person name="Van Nieuwerburgh F."/>
            <person name="Deforce D."/>
            <person name="Chang C."/>
            <person name="Karol K.G."/>
            <person name="Hedrich R."/>
            <person name="Ulvskov P."/>
            <person name="Glockner G."/>
            <person name="Delwiche C.F."/>
            <person name="Petrasek J."/>
            <person name="Van de Peer Y."/>
            <person name="Friml J."/>
            <person name="Beilby M."/>
            <person name="Dolan L."/>
            <person name="Kohara Y."/>
            <person name="Sugano S."/>
            <person name="Fujiyama A."/>
            <person name="Delaux P.-M."/>
            <person name="Quint M."/>
            <person name="TheiBen G."/>
            <person name="Hagemann M."/>
            <person name="Harholt J."/>
            <person name="Dunand C."/>
            <person name="Zachgo S."/>
            <person name="Langdale J."/>
            <person name="Maumus F."/>
            <person name="Straeten D.V.D."/>
            <person name="Gould S.B."/>
            <person name="Rensing S.A."/>
        </authorList>
    </citation>
    <scope>NUCLEOTIDE SEQUENCE [LARGE SCALE GENOMIC DNA]</scope>
    <source>
        <strain evidence="4 5">S276</strain>
    </source>
</reference>
<accession>A0A388M7U9</accession>
<proteinExistence type="predicted"/>